<keyword evidence="1" id="KW-1133">Transmembrane helix</keyword>
<keyword evidence="1" id="KW-0812">Transmembrane</keyword>
<proteinExistence type="predicted"/>
<feature type="transmembrane region" description="Helical" evidence="1">
    <location>
        <begin position="15"/>
        <end position="36"/>
    </location>
</feature>
<gene>
    <name evidence="2" type="ORF">ACFP85_00310</name>
    <name evidence="3" type="ORF">ACFP85_16610</name>
</gene>
<evidence type="ECO:0000313" key="4">
    <source>
        <dbReference type="Proteomes" id="UP001596364"/>
    </source>
</evidence>
<keyword evidence="4" id="KW-1185">Reference proteome</keyword>
<feature type="transmembrane region" description="Helical" evidence="1">
    <location>
        <begin position="42"/>
        <end position="64"/>
    </location>
</feature>
<organism evidence="2 4">
    <name type="scientific">Pseudobowmanella zhangzhouensis</name>
    <dbReference type="NCBI Taxonomy" id="1537679"/>
    <lineage>
        <taxon>Bacteria</taxon>
        <taxon>Pseudomonadati</taxon>
        <taxon>Pseudomonadota</taxon>
        <taxon>Gammaproteobacteria</taxon>
        <taxon>Alteromonadales</taxon>
        <taxon>Alteromonadaceae</taxon>
    </lineage>
</organism>
<evidence type="ECO:0000256" key="1">
    <source>
        <dbReference type="SAM" id="Phobius"/>
    </source>
</evidence>
<dbReference type="Proteomes" id="UP001596364">
    <property type="component" value="Unassembled WGS sequence"/>
</dbReference>
<evidence type="ECO:0000313" key="3">
    <source>
        <dbReference type="EMBL" id="MFC6441767.1"/>
    </source>
</evidence>
<evidence type="ECO:0000313" key="2">
    <source>
        <dbReference type="EMBL" id="MFC6438602.1"/>
    </source>
</evidence>
<keyword evidence="1" id="KW-0472">Membrane</keyword>
<accession>A0ABW1XHH8</accession>
<reference evidence="2" key="1">
    <citation type="journal article" date="2014" name="Int. J. Syst. Evol. Microbiol.">
        <title>Complete genome of a new Firmicutes species belonging to the dominant human colonic microbiota ('Ruminococcus bicirculans') reveals two chromosomes and a selective capacity to utilize plant glucans.</title>
        <authorList>
            <consortium name="NISC Comparative Sequencing Program"/>
            <person name="Wegmann U."/>
            <person name="Louis P."/>
            <person name="Goesmann A."/>
            <person name="Henrissat B."/>
            <person name="Duncan S.H."/>
            <person name="Flint H.J."/>
        </authorList>
    </citation>
    <scope>NUCLEOTIDE SEQUENCE</scope>
    <source>
        <strain evidence="2">KCTC 42143</strain>
    </source>
</reference>
<reference evidence="2" key="3">
    <citation type="submission" date="2024-09" db="EMBL/GenBank/DDBJ databases">
        <authorList>
            <person name="Sun Q."/>
            <person name="Mori K."/>
        </authorList>
    </citation>
    <scope>NUCLEOTIDE SEQUENCE</scope>
    <source>
        <strain evidence="2">KCTC 42143</strain>
    </source>
</reference>
<dbReference type="EMBL" id="JBHSUS010000001">
    <property type="protein sequence ID" value="MFC6438602.1"/>
    <property type="molecule type" value="Genomic_DNA"/>
</dbReference>
<dbReference type="RefSeq" id="WP_131259507.1">
    <property type="nucleotide sequence ID" value="NZ_JBHSUS010000001.1"/>
</dbReference>
<protein>
    <submittedName>
        <fullName evidence="2">Uncharacterized protein</fullName>
    </submittedName>
</protein>
<dbReference type="EMBL" id="JBHSUS010000001">
    <property type="protein sequence ID" value="MFC6441767.1"/>
    <property type="molecule type" value="Genomic_DNA"/>
</dbReference>
<comment type="caution">
    <text evidence="2">The sequence shown here is derived from an EMBL/GenBank/DDBJ whole genome shotgun (WGS) entry which is preliminary data.</text>
</comment>
<sequence>MAWYNKAGADPERSWRFFIAGLVIFVPGAMLTVLGTEPPHTWWWPGIALLAVGFSLALWGYVGIFANRLARAFSPPSVSKNDRLK</sequence>
<reference evidence="4" key="2">
    <citation type="journal article" date="2019" name="Int. J. Syst. Evol. Microbiol.">
        <title>The Global Catalogue of Microorganisms (GCM) 10K type strain sequencing project: providing services to taxonomists for standard genome sequencing and annotation.</title>
        <authorList>
            <consortium name="The Broad Institute Genomics Platform"/>
            <consortium name="The Broad Institute Genome Sequencing Center for Infectious Disease"/>
            <person name="Wu L."/>
            <person name="Ma J."/>
        </authorList>
    </citation>
    <scope>NUCLEOTIDE SEQUENCE [LARGE SCALE GENOMIC DNA]</scope>
    <source>
        <strain evidence="4">CGMCC 1.16031</strain>
    </source>
</reference>
<name>A0ABW1XHH8_9ALTE</name>